<dbReference type="Proteomes" id="UP000469385">
    <property type="component" value="Unassembled WGS sequence"/>
</dbReference>
<reference evidence="2 3" key="1">
    <citation type="submission" date="2019-12" db="EMBL/GenBank/DDBJ databases">
        <authorList>
            <person name="Huq M.A."/>
        </authorList>
    </citation>
    <scope>NUCLEOTIDE SEQUENCE [LARGE SCALE GENOMIC DNA]</scope>
    <source>
        <strain evidence="2 3">MAH-25</strain>
    </source>
</reference>
<dbReference type="EMBL" id="WSEL01000003">
    <property type="protein sequence ID" value="MVQ28295.1"/>
    <property type="molecule type" value="Genomic_DNA"/>
</dbReference>
<comment type="caution">
    <text evidence="2">The sequence shown here is derived from an EMBL/GenBank/DDBJ whole genome shotgun (WGS) entry which is preliminary data.</text>
</comment>
<feature type="domain" description="Type II secretion system protein GspB C-terminal" evidence="1">
    <location>
        <begin position="7"/>
        <end position="62"/>
    </location>
</feature>
<protein>
    <submittedName>
        <fullName evidence="2">GspB domain-containing protein</fullName>
    </submittedName>
</protein>
<accession>A0A6N8IP07</accession>
<proteinExistence type="predicted"/>
<sequence length="65" mass="6936">MAPAGAPKLAITGGVYSPNAAQRMLIVNGQVFNEGAEPVPGVLLEQIRPNQAVLSWRGQRYLVGY</sequence>
<gene>
    <name evidence="2" type="ORF">GON04_02450</name>
</gene>
<evidence type="ECO:0000313" key="2">
    <source>
        <dbReference type="EMBL" id="MVQ28295.1"/>
    </source>
</evidence>
<name>A0A6N8IP07_9BURK</name>
<keyword evidence="3" id="KW-1185">Reference proteome</keyword>
<dbReference type="Pfam" id="PF16537">
    <property type="entry name" value="T2SSB"/>
    <property type="match status" value="1"/>
</dbReference>
<organism evidence="2 3">
    <name type="scientific">Ramlibacter pinisoli</name>
    <dbReference type="NCBI Taxonomy" id="2682844"/>
    <lineage>
        <taxon>Bacteria</taxon>
        <taxon>Pseudomonadati</taxon>
        <taxon>Pseudomonadota</taxon>
        <taxon>Betaproteobacteria</taxon>
        <taxon>Burkholderiales</taxon>
        <taxon>Comamonadaceae</taxon>
        <taxon>Ramlibacter</taxon>
    </lineage>
</organism>
<evidence type="ECO:0000313" key="3">
    <source>
        <dbReference type="Proteomes" id="UP000469385"/>
    </source>
</evidence>
<dbReference type="GO" id="GO:0015627">
    <property type="term" value="C:type II protein secretion system complex"/>
    <property type="evidence" value="ECO:0007669"/>
    <property type="project" value="InterPro"/>
</dbReference>
<evidence type="ECO:0000259" key="1">
    <source>
        <dbReference type="Pfam" id="PF16537"/>
    </source>
</evidence>
<dbReference type="InterPro" id="IPR032389">
    <property type="entry name" value="GspB_C"/>
</dbReference>
<dbReference type="AlphaFoldDB" id="A0A6N8IP07"/>